<keyword evidence="1" id="KW-1133">Transmembrane helix</keyword>
<evidence type="ECO:0000313" key="2">
    <source>
        <dbReference type="EMBL" id="MOY41927.1"/>
    </source>
</evidence>
<name>A0A4D5S1F7_IXOSC</name>
<organism evidence="2">
    <name type="scientific">Ixodes scapularis</name>
    <name type="common">Black-legged tick</name>
    <name type="synonym">Deer tick</name>
    <dbReference type="NCBI Taxonomy" id="6945"/>
    <lineage>
        <taxon>Eukaryota</taxon>
        <taxon>Metazoa</taxon>
        <taxon>Ecdysozoa</taxon>
        <taxon>Arthropoda</taxon>
        <taxon>Chelicerata</taxon>
        <taxon>Arachnida</taxon>
        <taxon>Acari</taxon>
        <taxon>Parasitiformes</taxon>
        <taxon>Ixodida</taxon>
        <taxon>Ixodoidea</taxon>
        <taxon>Ixodidae</taxon>
        <taxon>Ixodinae</taxon>
        <taxon>Ixodes</taxon>
    </lineage>
</organism>
<evidence type="ECO:0000256" key="1">
    <source>
        <dbReference type="SAM" id="Phobius"/>
    </source>
</evidence>
<feature type="transmembrane region" description="Helical" evidence="1">
    <location>
        <begin position="20"/>
        <end position="42"/>
    </location>
</feature>
<sequence>MLLDLSYTSFLSSEEHLHQILYFFQIIFFLVIVLGVFCITVSSCSRLIQLPMPLPPCFNSFNAVADECHIWASSIVLQ</sequence>
<keyword evidence="1" id="KW-0472">Membrane</keyword>
<dbReference type="AlphaFoldDB" id="A0A4D5S1F7"/>
<protein>
    <submittedName>
        <fullName evidence="2">Uncharacterized protein</fullName>
    </submittedName>
</protein>
<dbReference type="EMBL" id="GHJT01007956">
    <property type="protein sequence ID" value="MOY41927.1"/>
    <property type="molecule type" value="Transcribed_RNA"/>
</dbReference>
<keyword evidence="1" id="KW-0812">Transmembrane</keyword>
<proteinExistence type="predicted"/>
<accession>A0A4D5S1F7</accession>
<reference evidence="2" key="1">
    <citation type="submission" date="2019-04" db="EMBL/GenBank/DDBJ databases">
        <title>An insight into the mialome of Ixodes scapularis.</title>
        <authorList>
            <person name="Ribeiro J.M."/>
            <person name="Mather T.N."/>
            <person name="Karim S."/>
        </authorList>
    </citation>
    <scope>NUCLEOTIDE SEQUENCE</scope>
</reference>